<dbReference type="OrthoDB" id="2054389at2"/>
<dbReference type="EMBL" id="FQXK01000007">
    <property type="protein sequence ID" value="SHH83444.1"/>
    <property type="molecule type" value="Genomic_DNA"/>
</dbReference>
<dbReference type="PROSITE" id="PS51257">
    <property type="entry name" value="PROKAR_LIPOPROTEIN"/>
    <property type="match status" value="1"/>
</dbReference>
<keyword evidence="3" id="KW-1185">Reference proteome</keyword>
<proteinExistence type="predicted"/>
<organism evidence="2 3">
    <name type="scientific">Butyrivibrio fibrisolvens DSM 3071</name>
    <dbReference type="NCBI Taxonomy" id="1121131"/>
    <lineage>
        <taxon>Bacteria</taxon>
        <taxon>Bacillati</taxon>
        <taxon>Bacillota</taxon>
        <taxon>Clostridia</taxon>
        <taxon>Lachnospirales</taxon>
        <taxon>Lachnospiraceae</taxon>
        <taxon>Butyrivibrio</taxon>
    </lineage>
</organism>
<accession>A0A1M5W8D2</accession>
<dbReference type="RefSeq" id="WP_073385904.1">
    <property type="nucleotide sequence ID" value="NZ_FQXK01000007.1"/>
</dbReference>
<gene>
    <name evidence="2" type="ORF">SAMN02745229_00938</name>
</gene>
<protein>
    <submittedName>
        <fullName evidence="2">Uncharacterized protein</fullName>
    </submittedName>
</protein>
<evidence type="ECO:0000256" key="1">
    <source>
        <dbReference type="SAM" id="MobiDB-lite"/>
    </source>
</evidence>
<sequence>MNRFYRRYISFVLAVIVLVFTLAGCGKILDLGYNSGESEKQDQQNQKKDPKTDVPSEGKSGKDATDNGDSKNSADTSWAGDLVSFQYHPGYSDMNGGHHYQTLAQRDGEWIIECCDQEELGEPEITTIYSVSEEDVQAFGDFLKEKHVDKLMNREDSDDFVTDYSAWSYSISFVDPTGQSKYIEVRFDEYKKYSDKDYELIGEIHQRFDSLKTNMVSQTEEFDD</sequence>
<evidence type="ECO:0000313" key="2">
    <source>
        <dbReference type="EMBL" id="SHH83444.1"/>
    </source>
</evidence>
<feature type="compositionally biased region" description="Basic and acidic residues" evidence="1">
    <location>
        <begin position="37"/>
        <end position="69"/>
    </location>
</feature>
<dbReference type="GeneID" id="89510152"/>
<name>A0A1M5W8D2_BUTFI</name>
<feature type="region of interest" description="Disordered" evidence="1">
    <location>
        <begin position="37"/>
        <end position="75"/>
    </location>
</feature>
<dbReference type="AlphaFoldDB" id="A0A1M5W8D2"/>
<reference evidence="3" key="1">
    <citation type="submission" date="2016-11" db="EMBL/GenBank/DDBJ databases">
        <authorList>
            <person name="Varghese N."/>
            <person name="Submissions S."/>
        </authorList>
    </citation>
    <scope>NUCLEOTIDE SEQUENCE [LARGE SCALE GENOMIC DNA]</scope>
    <source>
        <strain evidence="3">DSM 3071</strain>
    </source>
</reference>
<dbReference type="STRING" id="1121131.SAMN02745229_00938"/>
<evidence type="ECO:0000313" key="3">
    <source>
        <dbReference type="Proteomes" id="UP000184278"/>
    </source>
</evidence>
<dbReference type="Proteomes" id="UP000184278">
    <property type="component" value="Unassembled WGS sequence"/>
</dbReference>